<gene>
    <name evidence="6" type="ORF">SAMN02927928_3414</name>
</gene>
<dbReference type="Pfam" id="PF00150">
    <property type="entry name" value="Cellulase"/>
    <property type="match status" value="1"/>
</dbReference>
<sequence length="334" mass="36985">MAVKHWIKALAAVCLTLTVSGCTTLQSALDALHKTPAPVFHTEGSEILRPDGTAFIARGINLQYGDNPKAALPAIKAISSTGANIIRLQLRRNTSAKDLKKALDKAVALKLPVMVFYWEQDITCGTDSARLRRDTGDLWLRRWADVLSERKYQPYLMLNIANEWGSSKDNYASYMATYTDLIRAMRTRGYRAPIVIDAADCGQATGSFLEGRGKTLQALDPLHNLIVSVHAYNKPWNSPEKIDRNIADLRREGVPFLLGEFGDQELIEDGNAVDHLHLMQAAQDTGTGWITWSWKGNGGVTKVLDMSESYGKVKLTRRGQEIVDGPYGLRATAR</sequence>
<evidence type="ECO:0000313" key="6">
    <source>
        <dbReference type="EMBL" id="SCW78736.1"/>
    </source>
</evidence>
<reference evidence="7" key="1">
    <citation type="submission" date="2016-10" db="EMBL/GenBank/DDBJ databases">
        <authorList>
            <person name="Varghese N."/>
            <person name="Submissions S."/>
        </authorList>
    </citation>
    <scope>NUCLEOTIDE SEQUENCE [LARGE SCALE GENOMIC DNA]</scope>
    <source>
        <strain evidence="7">CGMCC 1.3431</strain>
    </source>
</reference>
<evidence type="ECO:0000256" key="4">
    <source>
        <dbReference type="SAM" id="SignalP"/>
    </source>
</evidence>
<keyword evidence="1 3" id="KW-0378">Hydrolase</keyword>
<dbReference type="Gene3D" id="3.20.20.80">
    <property type="entry name" value="Glycosidases"/>
    <property type="match status" value="1"/>
</dbReference>
<dbReference type="OrthoDB" id="9803927at2"/>
<dbReference type="InterPro" id="IPR001547">
    <property type="entry name" value="Glyco_hydro_5"/>
</dbReference>
<dbReference type="STRING" id="260084.SAMN02927928_3414"/>
<feature type="domain" description="Glycoside hydrolase family 5" evidence="5">
    <location>
        <begin position="51"/>
        <end position="297"/>
    </location>
</feature>
<evidence type="ECO:0000256" key="3">
    <source>
        <dbReference type="RuleBase" id="RU361153"/>
    </source>
</evidence>
<evidence type="ECO:0000256" key="1">
    <source>
        <dbReference type="ARBA" id="ARBA00022801"/>
    </source>
</evidence>
<dbReference type="EMBL" id="FMTS01000007">
    <property type="protein sequence ID" value="SCW78736.1"/>
    <property type="molecule type" value="Genomic_DNA"/>
</dbReference>
<protein>
    <submittedName>
        <fullName evidence="6">Cellulase (Glycosyl hydrolase family 5)</fullName>
    </submittedName>
</protein>
<dbReference type="Proteomes" id="UP000199150">
    <property type="component" value="Unassembled WGS sequence"/>
</dbReference>
<feature type="signal peptide" evidence="4">
    <location>
        <begin position="1"/>
        <end position="21"/>
    </location>
</feature>
<evidence type="ECO:0000259" key="5">
    <source>
        <dbReference type="Pfam" id="PF00150"/>
    </source>
</evidence>
<comment type="similarity">
    <text evidence="3">Belongs to the glycosyl hydrolase 5 (cellulase A) family.</text>
</comment>
<dbReference type="RefSeq" id="WP_090650309.1">
    <property type="nucleotide sequence ID" value="NZ_CBCRYE010000007.1"/>
</dbReference>
<proteinExistence type="inferred from homology"/>
<dbReference type="SUPFAM" id="SSF51445">
    <property type="entry name" value="(Trans)glycosidases"/>
    <property type="match status" value="1"/>
</dbReference>
<evidence type="ECO:0000256" key="2">
    <source>
        <dbReference type="ARBA" id="ARBA00023295"/>
    </source>
</evidence>
<dbReference type="GO" id="GO:0004553">
    <property type="term" value="F:hydrolase activity, hydrolyzing O-glycosyl compounds"/>
    <property type="evidence" value="ECO:0007669"/>
    <property type="project" value="InterPro"/>
</dbReference>
<evidence type="ECO:0000313" key="7">
    <source>
        <dbReference type="Proteomes" id="UP000199150"/>
    </source>
</evidence>
<dbReference type="AlphaFoldDB" id="A0A1G4TBK6"/>
<keyword evidence="2 3" id="KW-0326">Glycosidase</keyword>
<accession>A0A1G4TBK6</accession>
<dbReference type="InterPro" id="IPR017853">
    <property type="entry name" value="GH"/>
</dbReference>
<organism evidence="6 7">
    <name type="scientific">Asticcacaulis taihuensis</name>
    <dbReference type="NCBI Taxonomy" id="260084"/>
    <lineage>
        <taxon>Bacteria</taxon>
        <taxon>Pseudomonadati</taxon>
        <taxon>Pseudomonadota</taxon>
        <taxon>Alphaproteobacteria</taxon>
        <taxon>Caulobacterales</taxon>
        <taxon>Caulobacteraceae</taxon>
        <taxon>Asticcacaulis</taxon>
    </lineage>
</organism>
<dbReference type="GO" id="GO:0000272">
    <property type="term" value="P:polysaccharide catabolic process"/>
    <property type="evidence" value="ECO:0007669"/>
    <property type="project" value="InterPro"/>
</dbReference>
<keyword evidence="7" id="KW-1185">Reference proteome</keyword>
<feature type="chain" id="PRO_5011551117" evidence="4">
    <location>
        <begin position="22"/>
        <end position="334"/>
    </location>
</feature>
<name>A0A1G4TBK6_9CAUL</name>
<keyword evidence="4" id="KW-0732">Signal</keyword>